<gene>
    <name evidence="4" type="ORF">D3272_23450</name>
</gene>
<dbReference type="PROSITE" id="PS50125">
    <property type="entry name" value="GUANYLATE_CYCLASE_2"/>
    <property type="match status" value="1"/>
</dbReference>
<dbReference type="Gene3D" id="6.10.340.10">
    <property type="match status" value="1"/>
</dbReference>
<dbReference type="AlphaFoldDB" id="A0A4Q2R8C9"/>
<dbReference type="InterPro" id="IPR029787">
    <property type="entry name" value="Nucleotide_cyclase"/>
</dbReference>
<dbReference type="PANTHER" id="PTHR43081:SF1">
    <property type="entry name" value="ADENYLATE CYCLASE, TERMINAL-DIFFERENTIATION SPECIFIC"/>
    <property type="match status" value="1"/>
</dbReference>
<dbReference type="InterPro" id="IPR001054">
    <property type="entry name" value="A/G_cyclase"/>
</dbReference>
<feature type="domain" description="HAMP" evidence="3">
    <location>
        <begin position="367"/>
        <end position="420"/>
    </location>
</feature>
<evidence type="ECO:0000259" key="2">
    <source>
        <dbReference type="PROSITE" id="PS50125"/>
    </source>
</evidence>
<evidence type="ECO:0000313" key="5">
    <source>
        <dbReference type="Proteomes" id="UP000289411"/>
    </source>
</evidence>
<dbReference type="Proteomes" id="UP000289411">
    <property type="component" value="Unassembled WGS sequence"/>
</dbReference>
<dbReference type="GO" id="GO:0035556">
    <property type="term" value="P:intracellular signal transduction"/>
    <property type="evidence" value="ECO:0007669"/>
    <property type="project" value="InterPro"/>
</dbReference>
<dbReference type="Gene3D" id="3.30.70.1230">
    <property type="entry name" value="Nucleotide cyclase"/>
    <property type="match status" value="1"/>
</dbReference>
<dbReference type="GO" id="GO:0009190">
    <property type="term" value="P:cyclic nucleotide biosynthetic process"/>
    <property type="evidence" value="ECO:0007669"/>
    <property type="project" value="InterPro"/>
</dbReference>
<protein>
    <submittedName>
        <fullName evidence="4">Adenylate/guanylate cyclase domain-containing protein</fullName>
    </submittedName>
</protein>
<keyword evidence="5" id="KW-1185">Reference proteome</keyword>
<evidence type="ECO:0000313" key="4">
    <source>
        <dbReference type="EMBL" id="RYB01979.1"/>
    </source>
</evidence>
<keyword evidence="1" id="KW-0472">Membrane</keyword>
<dbReference type="GO" id="GO:0016020">
    <property type="term" value="C:membrane"/>
    <property type="evidence" value="ECO:0007669"/>
    <property type="project" value="InterPro"/>
</dbReference>
<dbReference type="SMART" id="SM00044">
    <property type="entry name" value="CYCc"/>
    <property type="match status" value="1"/>
</dbReference>
<evidence type="ECO:0000256" key="1">
    <source>
        <dbReference type="SAM" id="Phobius"/>
    </source>
</evidence>
<dbReference type="EMBL" id="QYBC01000025">
    <property type="protein sequence ID" value="RYB01979.1"/>
    <property type="molecule type" value="Genomic_DNA"/>
</dbReference>
<sequence>MLDRFNARLTTLPLRTAIALAFTLILLLSGGSLIWLDQRATLHLLQQQVDGQFDGLVSGVTSRISLQFASADAVLDTLAMAPPATEDAQAAGLVLARVLANLGETAPAVRSIVTARGDGHYIMAQRDIQRANGRRSNAAYTVRIGEEAGGTATETVLRIDAGFAVLSRGGPQAVAYDARLRPWYTMAAAVPRAVTTPLYPFRSGRHYGFTLSRRAQTDAARVFGIDIRLDSLSASLESALAVPGEHVAIFSPDGALLGDSDRLQIDRPLDAAEPPEGTQLTAWHIDTAIFAAYRRDPASRDVAIVVEGQPLYANIARITVNGADMVVASTVPAARFEAPATRLLLWSLLVQAAVVALAFLLVSLASRSIARPIVALATDVEHIVQFRFPERGPPESRIREIRRLAGAVDMLALTLRTFSTYLPQGFVRTIVAGGRAPGLGGRRQPIAVMFTDIDGFTGLSEALAPDELLSQLSRYFAEISDEILASGGTLDKFIGDSVMAFWPLPPEGPGRAGAVCRSVVAAARRVEALNAAFAAEGRPVLSTRFGLHLGEALVGSVGTPDRMNYTVLGHTVNVASRIEQLNKDYGTRILVSGALRDAAGPAFAFRHVAARPVRGTQDSIDLYELLDAVPPAEAPRDEEPRAEAAPES</sequence>
<feature type="transmembrane region" description="Helical" evidence="1">
    <location>
        <begin position="343"/>
        <end position="362"/>
    </location>
</feature>
<accession>A0A4Q2R8C9</accession>
<organism evidence="4 5">
    <name type="scientific">Lichenibacterium ramalinae</name>
    <dbReference type="NCBI Taxonomy" id="2316527"/>
    <lineage>
        <taxon>Bacteria</taxon>
        <taxon>Pseudomonadati</taxon>
        <taxon>Pseudomonadota</taxon>
        <taxon>Alphaproteobacteria</taxon>
        <taxon>Hyphomicrobiales</taxon>
        <taxon>Lichenihabitantaceae</taxon>
        <taxon>Lichenibacterium</taxon>
    </lineage>
</organism>
<dbReference type="GO" id="GO:0004016">
    <property type="term" value="F:adenylate cyclase activity"/>
    <property type="evidence" value="ECO:0007669"/>
    <property type="project" value="UniProtKB-ARBA"/>
</dbReference>
<feature type="domain" description="Guanylate cyclase" evidence="2">
    <location>
        <begin position="447"/>
        <end position="579"/>
    </location>
</feature>
<reference evidence="4 5" key="1">
    <citation type="submission" date="2018-09" db="EMBL/GenBank/DDBJ databases">
        <authorList>
            <person name="Grouzdev D.S."/>
            <person name="Krutkina M.S."/>
        </authorList>
    </citation>
    <scope>NUCLEOTIDE SEQUENCE [LARGE SCALE GENOMIC DNA]</scope>
    <source>
        <strain evidence="4 5">RmlP001</strain>
    </source>
</reference>
<reference evidence="4 5" key="2">
    <citation type="submission" date="2019-02" db="EMBL/GenBank/DDBJ databases">
        <title>'Lichenibacterium ramalinii' gen. nov. sp. nov., 'Lichenibacterium minor' gen. nov. sp. nov.</title>
        <authorList>
            <person name="Pankratov T."/>
        </authorList>
    </citation>
    <scope>NUCLEOTIDE SEQUENCE [LARGE SCALE GENOMIC DNA]</scope>
    <source>
        <strain evidence="4 5">RmlP001</strain>
    </source>
</reference>
<keyword evidence="1" id="KW-0812">Transmembrane</keyword>
<dbReference type="InterPro" id="IPR003660">
    <property type="entry name" value="HAMP_dom"/>
</dbReference>
<dbReference type="Pfam" id="PF00211">
    <property type="entry name" value="Guanylate_cyc"/>
    <property type="match status" value="1"/>
</dbReference>
<dbReference type="OrthoDB" id="9789782at2"/>
<dbReference type="RefSeq" id="WP_129221644.1">
    <property type="nucleotide sequence ID" value="NZ_QYBC01000025.1"/>
</dbReference>
<dbReference type="CDD" id="cd07302">
    <property type="entry name" value="CHD"/>
    <property type="match status" value="1"/>
</dbReference>
<proteinExistence type="predicted"/>
<feature type="transmembrane region" description="Helical" evidence="1">
    <location>
        <begin position="12"/>
        <end position="36"/>
    </location>
</feature>
<dbReference type="InterPro" id="IPR050697">
    <property type="entry name" value="Adenylyl/Guanylyl_Cyclase_3/4"/>
</dbReference>
<dbReference type="SUPFAM" id="SSF55073">
    <property type="entry name" value="Nucleotide cyclase"/>
    <property type="match status" value="1"/>
</dbReference>
<name>A0A4Q2R8C9_9HYPH</name>
<comment type="caution">
    <text evidence="4">The sequence shown here is derived from an EMBL/GenBank/DDBJ whole genome shotgun (WGS) entry which is preliminary data.</text>
</comment>
<dbReference type="PANTHER" id="PTHR43081">
    <property type="entry name" value="ADENYLATE CYCLASE, TERMINAL-DIFFERENTIATION SPECIFIC-RELATED"/>
    <property type="match status" value="1"/>
</dbReference>
<evidence type="ECO:0000259" key="3">
    <source>
        <dbReference type="PROSITE" id="PS50885"/>
    </source>
</evidence>
<dbReference type="Gene3D" id="3.30.450.20">
    <property type="entry name" value="PAS domain"/>
    <property type="match status" value="2"/>
</dbReference>
<dbReference type="PROSITE" id="PS50885">
    <property type="entry name" value="HAMP"/>
    <property type="match status" value="1"/>
</dbReference>
<keyword evidence="1" id="KW-1133">Transmembrane helix</keyword>